<dbReference type="Proteomes" id="UP000832041">
    <property type="component" value="Chromosome"/>
</dbReference>
<evidence type="ECO:0000313" key="3">
    <source>
        <dbReference type="Proteomes" id="UP000832041"/>
    </source>
</evidence>
<reference evidence="2 3" key="1">
    <citation type="submission" date="2020-04" db="EMBL/GenBank/DDBJ databases">
        <title>Thermobifida alba genome sequencing and assembly.</title>
        <authorList>
            <person name="Luzics S."/>
            <person name="Horvath B."/>
            <person name="Nagy I."/>
            <person name="Toth A."/>
            <person name="Nagy I."/>
            <person name="Kukolya J."/>
        </authorList>
    </citation>
    <scope>NUCLEOTIDE SEQUENCE [LARGE SCALE GENOMIC DNA]</scope>
    <source>
        <strain evidence="2 3">DSM 43795</strain>
    </source>
</reference>
<organism evidence="2 3">
    <name type="scientific">Thermobifida alba</name>
    <name type="common">Thermomonospora alba</name>
    <dbReference type="NCBI Taxonomy" id="53522"/>
    <lineage>
        <taxon>Bacteria</taxon>
        <taxon>Bacillati</taxon>
        <taxon>Actinomycetota</taxon>
        <taxon>Actinomycetes</taxon>
        <taxon>Streptosporangiales</taxon>
        <taxon>Nocardiopsidaceae</taxon>
        <taxon>Thermobifida</taxon>
    </lineage>
</organism>
<proteinExistence type="predicted"/>
<dbReference type="EMBL" id="CP051627">
    <property type="protein sequence ID" value="UPT20845.1"/>
    <property type="molecule type" value="Genomic_DNA"/>
</dbReference>
<gene>
    <name evidence="2" type="ORF">FOF52_07615</name>
</gene>
<evidence type="ECO:0000313" key="2">
    <source>
        <dbReference type="EMBL" id="UPT20845.1"/>
    </source>
</evidence>
<dbReference type="RefSeq" id="WP_248593130.1">
    <property type="nucleotide sequence ID" value="NZ_BAABEB010000027.1"/>
</dbReference>
<protein>
    <submittedName>
        <fullName evidence="2">Aldehyde dehydrogenase</fullName>
    </submittedName>
</protein>
<sequence>MGSDTSTDADGPVARVPALAVERVKEICAAAFEWAGQRRTAHQFVDAVEYGQVAVTTATGRRDVHHPFGGSAIRARPSRKGRAEAPRLSTRVRTAAIDYGA</sequence>
<evidence type="ECO:0000256" key="1">
    <source>
        <dbReference type="SAM" id="MobiDB-lite"/>
    </source>
</evidence>
<keyword evidence="3" id="KW-1185">Reference proteome</keyword>
<accession>A0ABY4L0I6</accession>
<feature type="region of interest" description="Disordered" evidence="1">
    <location>
        <begin position="65"/>
        <end position="89"/>
    </location>
</feature>
<name>A0ABY4L0I6_THEAE</name>